<dbReference type="STRING" id="935223.SAMN04488131_11370"/>
<dbReference type="RefSeq" id="WP_091206873.1">
    <property type="nucleotide sequence ID" value="NZ_FONQ01000013.1"/>
</dbReference>
<dbReference type="OrthoDB" id="838909at2"/>
<dbReference type="EMBL" id="FONQ01000013">
    <property type="protein sequence ID" value="SFF27327.1"/>
    <property type="molecule type" value="Genomic_DNA"/>
</dbReference>
<evidence type="ECO:0000313" key="1">
    <source>
        <dbReference type="EMBL" id="SFF27327.1"/>
    </source>
</evidence>
<dbReference type="AlphaFoldDB" id="A0A1I2HEH9"/>
<name>A0A1I2HEH9_9FLAO</name>
<organism evidence="1 2">
    <name type="scientific">Flavobacterium xueshanense</name>
    <dbReference type="NCBI Taxonomy" id="935223"/>
    <lineage>
        <taxon>Bacteria</taxon>
        <taxon>Pseudomonadati</taxon>
        <taxon>Bacteroidota</taxon>
        <taxon>Flavobacteriia</taxon>
        <taxon>Flavobacteriales</taxon>
        <taxon>Flavobacteriaceae</taxon>
        <taxon>Flavobacterium</taxon>
    </lineage>
</organism>
<proteinExistence type="predicted"/>
<reference evidence="2" key="1">
    <citation type="submission" date="2016-10" db="EMBL/GenBank/DDBJ databases">
        <authorList>
            <person name="Varghese N."/>
            <person name="Submissions S."/>
        </authorList>
    </citation>
    <scope>NUCLEOTIDE SEQUENCE [LARGE SCALE GENOMIC DNA]</scope>
    <source>
        <strain evidence="2">CGMCC 1.9227</strain>
    </source>
</reference>
<accession>A0A1I2HEH9</accession>
<gene>
    <name evidence="1" type="ORF">SAMN04488131_11370</name>
</gene>
<protein>
    <submittedName>
        <fullName evidence="1">Uncharacterized protein</fullName>
    </submittedName>
</protein>
<keyword evidence="2" id="KW-1185">Reference proteome</keyword>
<sequence>MKKFYTTSKFKKRNQKKSLDAIKKYKKRKEKKYTYVESKSKKDRKKGKYYNTVERKPKIIPLSAPADFSLINNTEKTISYFNLAQNTIKSNNGILFDISKITTLTTDAIAVQIAKIKDERFHLNQRILGNEPDDEDLKKLFTQSGFYEYVNTTNKHPKNDKKLLIHEITNNRVEPDIAKEACLIGLKYTFKNEEIFEPLYDILIEIMQNTNNHAGNTRGKYDWWLHVYNHLDSSKTSYTFLDLGVGIFESLPVKSFKRDVLELIGLTSNLDLVPKLFAGEIKSRTARPERGKGIPQVFECSQDPVFDKFILISNDIYADLKTKENKIIKTPFNGTLFYWEINNNQNEN</sequence>
<evidence type="ECO:0000313" key="2">
    <source>
        <dbReference type="Proteomes" id="UP000198596"/>
    </source>
</evidence>
<dbReference type="Proteomes" id="UP000198596">
    <property type="component" value="Unassembled WGS sequence"/>
</dbReference>